<organism evidence="2 3">
    <name type="scientific">Aureimonas jatrophae</name>
    <dbReference type="NCBI Taxonomy" id="1166073"/>
    <lineage>
        <taxon>Bacteria</taxon>
        <taxon>Pseudomonadati</taxon>
        <taxon>Pseudomonadota</taxon>
        <taxon>Alphaproteobacteria</taxon>
        <taxon>Hyphomicrobiales</taxon>
        <taxon>Aurantimonadaceae</taxon>
        <taxon>Aureimonas</taxon>
    </lineage>
</organism>
<dbReference type="Gene3D" id="3.10.620.30">
    <property type="match status" value="1"/>
</dbReference>
<dbReference type="PANTHER" id="PTHR39327:SF1">
    <property type="entry name" value="BLR5470 PROTEIN"/>
    <property type="match status" value="1"/>
</dbReference>
<proteinExistence type="predicted"/>
<evidence type="ECO:0000256" key="1">
    <source>
        <dbReference type="SAM" id="SignalP"/>
    </source>
</evidence>
<sequence>MIFRRVFGAALLLCLFSGSASQAAPAVMPIGHPTKQPFGHFAYCQEQPRDCAPLARDDIAGPINLTSQLVRLVADVNSAVNTQIKPASDQALYGREEYWTLPDKSGDCEDFALLKRARLHAAGIPLSDLLVTVVRKRDGTGHAILTLRTRQGDFVLDNLDWRVLSWRDAPYEFLKRQSSEDPGLWVEIESSSDPVVSAVTP</sequence>
<dbReference type="EMBL" id="FNIT01000001">
    <property type="protein sequence ID" value="SDN54711.1"/>
    <property type="molecule type" value="Genomic_DNA"/>
</dbReference>
<dbReference type="Proteomes" id="UP000198793">
    <property type="component" value="Unassembled WGS sequence"/>
</dbReference>
<feature type="chain" id="PRO_5011741929" evidence="1">
    <location>
        <begin position="24"/>
        <end position="201"/>
    </location>
</feature>
<feature type="signal peptide" evidence="1">
    <location>
        <begin position="1"/>
        <end position="23"/>
    </location>
</feature>
<accession>A0A1H0CA75</accession>
<dbReference type="RefSeq" id="WP_090667613.1">
    <property type="nucleotide sequence ID" value="NZ_FNIT01000001.1"/>
</dbReference>
<reference evidence="2 3" key="1">
    <citation type="submission" date="2016-10" db="EMBL/GenBank/DDBJ databases">
        <authorList>
            <person name="de Groot N.N."/>
        </authorList>
    </citation>
    <scope>NUCLEOTIDE SEQUENCE [LARGE SCALE GENOMIC DNA]</scope>
    <source>
        <strain evidence="3">L7-484,KACC 16230,DSM 25025</strain>
    </source>
</reference>
<evidence type="ECO:0000313" key="3">
    <source>
        <dbReference type="Proteomes" id="UP000198793"/>
    </source>
</evidence>
<keyword evidence="3" id="KW-1185">Reference proteome</keyword>
<name>A0A1H0CA75_9HYPH</name>
<dbReference type="InterPro" id="IPR010319">
    <property type="entry name" value="Transglutaminase-like_Cys_pept"/>
</dbReference>
<dbReference type="Pfam" id="PF06035">
    <property type="entry name" value="Peptidase_C93"/>
    <property type="match status" value="1"/>
</dbReference>
<dbReference type="AlphaFoldDB" id="A0A1H0CA75"/>
<dbReference type="OrthoDB" id="7206808at2"/>
<protein>
    <submittedName>
        <fullName evidence="2">Predicted transglutaminase-like cysteine proteinase</fullName>
    </submittedName>
</protein>
<dbReference type="STRING" id="1166073.SAMN05192530_101207"/>
<gene>
    <name evidence="2" type="ORF">SAMN05192530_101207</name>
</gene>
<keyword evidence="1" id="KW-0732">Signal</keyword>
<dbReference type="PANTHER" id="PTHR39327">
    <property type="match status" value="1"/>
</dbReference>
<evidence type="ECO:0000313" key="2">
    <source>
        <dbReference type="EMBL" id="SDN54711.1"/>
    </source>
</evidence>